<feature type="chain" id="PRO_5019387227" description="DUF839 domain-containing protein" evidence="1">
    <location>
        <begin position="23"/>
        <end position="424"/>
    </location>
</feature>
<sequence length="424" mass="44414">MQKRSLLALTSAFLISSLAVSASALKLPAVDCSKSQDARCRNADIGKVGQGLPFYLGGYTTIGSGYVDAASNTLYVPVELGNQQDNQGVVMAVDLATGNRRVVSGYDGEEWTGKGQDYVDGSGRKATAYDLGRVEAVRPGPGGSILALVDKGLQARSEIFKIDPRTGDRALVWASKVFPDSARDGATSIRTIESSRVGGEHFCRSAGDDRVGLKPSETFEADGQYIYLFMPNQPSGTGIGLMRYPLAGGKCEWVSQYWPDGTGDVGSGPTINTLSPLVMTSAMVGGEFLAATGPNPGGNVLFGIKTAGGARRTVSALSQNNPARRKGEGADALGYSRRMAVTGDLLLTLGSEPSNSSFEPVLVDLRTGNRSAVEARSGSLKGVGRDSNANIVAGIPGTNQFIVAFDKGLHVLDVKTGQSYLLSK</sequence>
<dbReference type="OrthoDB" id="58117at2"/>
<evidence type="ECO:0008006" key="4">
    <source>
        <dbReference type="Google" id="ProtNLM"/>
    </source>
</evidence>
<dbReference type="EMBL" id="QYUJ01000006">
    <property type="protein sequence ID" value="RJF75325.1"/>
    <property type="molecule type" value="Genomic_DNA"/>
</dbReference>
<protein>
    <recommendedName>
        <fullName evidence="4">DUF839 domain-containing protein</fullName>
    </recommendedName>
</protein>
<gene>
    <name evidence="2" type="ORF">D3875_02225</name>
</gene>
<dbReference type="Proteomes" id="UP000286287">
    <property type="component" value="Unassembled WGS sequence"/>
</dbReference>
<comment type="caution">
    <text evidence="2">The sequence shown here is derived from an EMBL/GenBank/DDBJ whole genome shotgun (WGS) entry which is preliminary data.</text>
</comment>
<keyword evidence="3" id="KW-1185">Reference proteome</keyword>
<organism evidence="2 3">
    <name type="scientific">Deinococcus cavernae</name>
    <dbReference type="NCBI Taxonomy" id="2320857"/>
    <lineage>
        <taxon>Bacteria</taxon>
        <taxon>Thermotogati</taxon>
        <taxon>Deinococcota</taxon>
        <taxon>Deinococci</taxon>
        <taxon>Deinococcales</taxon>
        <taxon>Deinococcaceae</taxon>
        <taxon>Deinococcus</taxon>
    </lineage>
</organism>
<evidence type="ECO:0000313" key="3">
    <source>
        <dbReference type="Proteomes" id="UP000286287"/>
    </source>
</evidence>
<feature type="signal peptide" evidence="1">
    <location>
        <begin position="1"/>
        <end position="22"/>
    </location>
</feature>
<evidence type="ECO:0000256" key="1">
    <source>
        <dbReference type="SAM" id="SignalP"/>
    </source>
</evidence>
<keyword evidence="1" id="KW-0732">Signal</keyword>
<accession>A0A418VGR6</accession>
<evidence type="ECO:0000313" key="2">
    <source>
        <dbReference type="EMBL" id="RJF75325.1"/>
    </source>
</evidence>
<name>A0A418VGR6_9DEIO</name>
<dbReference type="RefSeq" id="WP_119760659.1">
    <property type="nucleotide sequence ID" value="NZ_QYUJ01000006.1"/>
</dbReference>
<dbReference type="AlphaFoldDB" id="A0A418VGR6"/>
<reference evidence="2 3" key="1">
    <citation type="submission" date="2018-09" db="EMBL/GenBank/DDBJ databases">
        <authorList>
            <person name="Zhu H."/>
        </authorList>
    </citation>
    <scope>NUCLEOTIDE SEQUENCE [LARGE SCALE GENOMIC DNA]</scope>
    <source>
        <strain evidence="2 3">K2S05-167</strain>
    </source>
</reference>
<proteinExistence type="predicted"/>